<comment type="caution">
    <text evidence="2">The sequence shown here is derived from an EMBL/GenBank/DDBJ whole genome shotgun (WGS) entry which is preliminary data.</text>
</comment>
<evidence type="ECO:0000313" key="3">
    <source>
        <dbReference type="Proteomes" id="UP001314170"/>
    </source>
</evidence>
<keyword evidence="1" id="KW-0812">Transmembrane</keyword>
<protein>
    <submittedName>
        <fullName evidence="2">Uncharacterized protein</fullName>
    </submittedName>
</protein>
<keyword evidence="3" id="KW-1185">Reference proteome</keyword>
<dbReference type="EMBL" id="CAWUPB010001087">
    <property type="protein sequence ID" value="CAK7337481.1"/>
    <property type="molecule type" value="Genomic_DNA"/>
</dbReference>
<organism evidence="2 3">
    <name type="scientific">Dovyalis caffra</name>
    <dbReference type="NCBI Taxonomy" id="77055"/>
    <lineage>
        <taxon>Eukaryota</taxon>
        <taxon>Viridiplantae</taxon>
        <taxon>Streptophyta</taxon>
        <taxon>Embryophyta</taxon>
        <taxon>Tracheophyta</taxon>
        <taxon>Spermatophyta</taxon>
        <taxon>Magnoliopsida</taxon>
        <taxon>eudicotyledons</taxon>
        <taxon>Gunneridae</taxon>
        <taxon>Pentapetalae</taxon>
        <taxon>rosids</taxon>
        <taxon>fabids</taxon>
        <taxon>Malpighiales</taxon>
        <taxon>Salicaceae</taxon>
        <taxon>Flacourtieae</taxon>
        <taxon>Dovyalis</taxon>
    </lineage>
</organism>
<evidence type="ECO:0000313" key="2">
    <source>
        <dbReference type="EMBL" id="CAK7337481.1"/>
    </source>
</evidence>
<dbReference type="AlphaFoldDB" id="A0AAV1RM41"/>
<evidence type="ECO:0000256" key="1">
    <source>
        <dbReference type="SAM" id="Phobius"/>
    </source>
</evidence>
<proteinExistence type="predicted"/>
<dbReference type="Proteomes" id="UP001314170">
    <property type="component" value="Unassembled WGS sequence"/>
</dbReference>
<name>A0AAV1RM41_9ROSI</name>
<sequence>MNGQDVFPQRRIQSCTARDLFGPPSEFHVSGVGAIISFPSTLSGWLVFVEPISSTRRMIACVALAGQLSSAPTFVSMVVD</sequence>
<accession>A0AAV1RM41</accession>
<gene>
    <name evidence="2" type="ORF">DCAF_LOCUS12516</name>
</gene>
<keyword evidence="1" id="KW-1133">Transmembrane helix</keyword>
<reference evidence="2 3" key="1">
    <citation type="submission" date="2024-01" db="EMBL/GenBank/DDBJ databases">
        <authorList>
            <person name="Waweru B."/>
        </authorList>
    </citation>
    <scope>NUCLEOTIDE SEQUENCE [LARGE SCALE GENOMIC DNA]</scope>
</reference>
<keyword evidence="1" id="KW-0472">Membrane</keyword>
<feature type="transmembrane region" description="Helical" evidence="1">
    <location>
        <begin position="27"/>
        <end position="48"/>
    </location>
</feature>